<keyword evidence="6 11" id="KW-0378">Hydrolase</keyword>
<dbReference type="GO" id="GO:0035973">
    <property type="term" value="P:aggrephagy"/>
    <property type="evidence" value="ECO:0007669"/>
    <property type="project" value="TreeGrafter"/>
</dbReference>
<keyword evidence="9 11" id="KW-0072">Autophagy</keyword>
<feature type="region of interest" description="Disordered" evidence="12">
    <location>
        <begin position="62"/>
        <end position="82"/>
    </location>
</feature>
<comment type="similarity">
    <text evidence="2 11">Belongs to the peptidase C54 family.</text>
</comment>
<keyword evidence="5 11" id="KW-0645">Protease</keyword>
<protein>
    <recommendedName>
        <fullName evidence="11">Cysteine protease</fullName>
        <ecNumber evidence="11">3.4.22.-</ecNumber>
    </recommendedName>
</protein>
<dbReference type="GO" id="GO:0034727">
    <property type="term" value="P:piecemeal microautophagy of the nucleus"/>
    <property type="evidence" value="ECO:0007669"/>
    <property type="project" value="TreeGrafter"/>
</dbReference>
<dbReference type="PANTHER" id="PTHR22624">
    <property type="entry name" value="CYSTEINE PROTEASE ATG4"/>
    <property type="match status" value="1"/>
</dbReference>
<dbReference type="EC" id="3.4.22.-" evidence="11"/>
<comment type="caution">
    <text evidence="14">The sequence shown here is derived from an EMBL/GenBank/DDBJ whole genome shotgun (WGS) entry which is preliminary data.</text>
</comment>
<dbReference type="GO" id="GO:0004197">
    <property type="term" value="F:cysteine-type endopeptidase activity"/>
    <property type="evidence" value="ECO:0007669"/>
    <property type="project" value="TreeGrafter"/>
</dbReference>
<evidence type="ECO:0000256" key="1">
    <source>
        <dbReference type="ARBA" id="ARBA00004496"/>
    </source>
</evidence>
<evidence type="ECO:0000256" key="9">
    <source>
        <dbReference type="ARBA" id="ARBA00023006"/>
    </source>
</evidence>
<comment type="catalytic activity">
    <reaction evidence="10">
        <text>[protein]-C-terminal L-amino acid-glycyl-phosphatidylethanolamide + H2O = [protein]-C-terminal L-amino acid-glycine + a 1,2-diacyl-sn-glycero-3-phosphoethanolamine</text>
        <dbReference type="Rhea" id="RHEA:67548"/>
        <dbReference type="Rhea" id="RHEA-COMP:17323"/>
        <dbReference type="Rhea" id="RHEA-COMP:17324"/>
        <dbReference type="ChEBI" id="CHEBI:15377"/>
        <dbReference type="ChEBI" id="CHEBI:64612"/>
        <dbReference type="ChEBI" id="CHEBI:172940"/>
        <dbReference type="ChEBI" id="CHEBI:172941"/>
    </reaction>
    <physiologicalReaction direction="left-to-right" evidence="10">
        <dbReference type="Rhea" id="RHEA:67549"/>
    </physiologicalReaction>
</comment>
<accession>A0A7J7JHJ7</accession>
<evidence type="ECO:0000256" key="8">
    <source>
        <dbReference type="ARBA" id="ARBA00022927"/>
    </source>
</evidence>
<evidence type="ECO:0000256" key="10">
    <source>
        <dbReference type="ARBA" id="ARBA00029362"/>
    </source>
</evidence>
<dbReference type="GO" id="GO:0000045">
    <property type="term" value="P:autophagosome assembly"/>
    <property type="evidence" value="ECO:0007669"/>
    <property type="project" value="TreeGrafter"/>
</dbReference>
<feature type="domain" description="Peptidase C54 catalytic" evidence="13">
    <location>
        <begin position="143"/>
        <end position="422"/>
    </location>
</feature>
<comment type="function">
    <text evidence="11">Cysteine protease that plays a key role in autophagy by mediating both proteolytic activation and delipidation of ATG8 family proteins.</text>
</comment>
<evidence type="ECO:0000256" key="11">
    <source>
        <dbReference type="RuleBase" id="RU363115"/>
    </source>
</evidence>
<dbReference type="OrthoDB" id="2960936at2759"/>
<dbReference type="EMBL" id="VXIV02002527">
    <property type="protein sequence ID" value="KAF6024838.1"/>
    <property type="molecule type" value="Genomic_DNA"/>
</dbReference>
<dbReference type="GO" id="GO:0015031">
    <property type="term" value="P:protein transport"/>
    <property type="evidence" value="ECO:0007669"/>
    <property type="project" value="UniProtKB-KW"/>
</dbReference>
<dbReference type="AlphaFoldDB" id="A0A7J7JHJ7"/>
<keyword evidence="3" id="KW-0813">Transport</keyword>
<organism evidence="14 15">
    <name type="scientific">Bugula neritina</name>
    <name type="common">Brown bryozoan</name>
    <name type="synonym">Sertularia neritina</name>
    <dbReference type="NCBI Taxonomy" id="10212"/>
    <lineage>
        <taxon>Eukaryota</taxon>
        <taxon>Metazoa</taxon>
        <taxon>Spiralia</taxon>
        <taxon>Lophotrochozoa</taxon>
        <taxon>Bryozoa</taxon>
        <taxon>Gymnolaemata</taxon>
        <taxon>Cheilostomatida</taxon>
        <taxon>Flustrina</taxon>
        <taxon>Buguloidea</taxon>
        <taxon>Bugulidae</taxon>
        <taxon>Bugula</taxon>
    </lineage>
</organism>
<evidence type="ECO:0000256" key="3">
    <source>
        <dbReference type="ARBA" id="ARBA00022448"/>
    </source>
</evidence>
<dbReference type="SUPFAM" id="SSF54001">
    <property type="entry name" value="Cysteine proteinases"/>
    <property type="match status" value="1"/>
</dbReference>
<proteinExistence type="inferred from homology"/>
<evidence type="ECO:0000256" key="2">
    <source>
        <dbReference type="ARBA" id="ARBA00010958"/>
    </source>
</evidence>
<dbReference type="GO" id="GO:0019786">
    <property type="term" value="F:protein-phosphatidylethanolamide deconjugating activity"/>
    <property type="evidence" value="ECO:0007669"/>
    <property type="project" value="InterPro"/>
</dbReference>
<evidence type="ECO:0000256" key="4">
    <source>
        <dbReference type="ARBA" id="ARBA00022490"/>
    </source>
</evidence>
<sequence length="461" mass="51695">MSLPALYVSALAAKTAQSASGAASGPESFDSVFTDDELDEYDEGGKSFTVVDQCTPPLLNSPTDVDARHHLRRGRPDKPAKTTDKMRNRIVGFWHNVKYGSWSVKLKSNFHKKKAIFLLSQCYDIREALEEGEEDKVQFTLIKFKQDFTSRIWLTYRQGFPCIADTQLSSDTGWGCMIRSGQMMLAQALVVHFLGREWNMFDDESNSTALMHREIIRWFADKPFTNSPFSLHRLVAIGKSVDRKAGQWFGPAHVATLLEKASQIAGEFVPLLSQTCVYVAPDCCIYKKDVTDLVYGGSSSTDSGFSESWRSLIIIVPVRLGADSLNPIYIPCLKGLFTQKSFLGVIGGTPGHSLYFVGFQHEKLIVLDPHFVQDAVDTSQRDFPLQSYHCVYPKKIPFTSMDPSCALGFYCRTKEDYDTFLDSVQPFLLPPSEEIVYPMFAVTDGSRDDAFKLGTQCMLTK</sequence>
<dbReference type="GO" id="GO:0000423">
    <property type="term" value="P:mitophagy"/>
    <property type="evidence" value="ECO:0007669"/>
    <property type="project" value="TreeGrafter"/>
</dbReference>
<gene>
    <name evidence="14" type="ORF">EB796_016860</name>
</gene>
<name>A0A7J7JHJ7_BUGNE</name>
<dbReference type="Pfam" id="PF03416">
    <property type="entry name" value="Peptidase_C54"/>
    <property type="match status" value="1"/>
</dbReference>
<reference evidence="14" key="1">
    <citation type="submission" date="2020-06" db="EMBL/GenBank/DDBJ databases">
        <title>Draft genome of Bugula neritina, a colonial animal packing powerful symbionts and potential medicines.</title>
        <authorList>
            <person name="Rayko M."/>
        </authorList>
    </citation>
    <scope>NUCLEOTIDE SEQUENCE [LARGE SCALE GENOMIC DNA]</scope>
    <source>
        <strain evidence="14">Kwan_BN1</strain>
    </source>
</reference>
<comment type="subcellular location">
    <subcellularLocation>
        <location evidence="1 11">Cytoplasm</location>
    </subcellularLocation>
</comment>
<evidence type="ECO:0000256" key="12">
    <source>
        <dbReference type="SAM" id="MobiDB-lite"/>
    </source>
</evidence>
<evidence type="ECO:0000256" key="7">
    <source>
        <dbReference type="ARBA" id="ARBA00022807"/>
    </source>
</evidence>
<dbReference type="Proteomes" id="UP000593567">
    <property type="component" value="Unassembled WGS sequence"/>
</dbReference>
<dbReference type="PANTHER" id="PTHR22624:SF52">
    <property type="entry name" value="CYSTEINE PROTEASE"/>
    <property type="match status" value="1"/>
</dbReference>
<keyword evidence="8 11" id="KW-0653">Protein transport</keyword>
<evidence type="ECO:0000259" key="13">
    <source>
        <dbReference type="Pfam" id="PF03416"/>
    </source>
</evidence>
<evidence type="ECO:0000256" key="5">
    <source>
        <dbReference type="ARBA" id="ARBA00022670"/>
    </source>
</evidence>
<keyword evidence="7" id="KW-0788">Thiol protease</keyword>
<keyword evidence="15" id="KW-1185">Reference proteome</keyword>
<dbReference type="GO" id="GO:0005737">
    <property type="term" value="C:cytoplasm"/>
    <property type="evidence" value="ECO:0007669"/>
    <property type="project" value="UniProtKB-SubCell"/>
</dbReference>
<dbReference type="InterPro" id="IPR046792">
    <property type="entry name" value="Peptidase_C54_cat"/>
</dbReference>
<evidence type="ECO:0000256" key="6">
    <source>
        <dbReference type="ARBA" id="ARBA00022801"/>
    </source>
</evidence>
<dbReference type="InterPro" id="IPR005078">
    <property type="entry name" value="Peptidase_C54"/>
</dbReference>
<evidence type="ECO:0000313" key="14">
    <source>
        <dbReference type="EMBL" id="KAF6024838.1"/>
    </source>
</evidence>
<dbReference type="GO" id="GO:0016485">
    <property type="term" value="P:protein processing"/>
    <property type="evidence" value="ECO:0007669"/>
    <property type="project" value="TreeGrafter"/>
</dbReference>
<evidence type="ECO:0000313" key="15">
    <source>
        <dbReference type="Proteomes" id="UP000593567"/>
    </source>
</evidence>
<keyword evidence="4 11" id="KW-0963">Cytoplasm</keyword>
<dbReference type="InterPro" id="IPR038765">
    <property type="entry name" value="Papain-like_cys_pep_sf"/>
</dbReference>